<keyword evidence="1" id="KW-0732">Signal</keyword>
<sequence length="76" mass="8524">MDVTKLPGLNTLGISLFRLDYTPYGLNPPHTHRRGTEVLIALEGNLYIGFVTSNQLVNKFFYNVLYPGKCSFSRSG</sequence>
<name>A0AAN7L1T6_9MYRT</name>
<comment type="caution">
    <text evidence="3">The sequence shown here is derived from an EMBL/GenBank/DDBJ whole genome shotgun (WGS) entry which is preliminary data.</text>
</comment>
<accession>A0AAN7L1T6</accession>
<dbReference type="Proteomes" id="UP001345219">
    <property type="component" value="Chromosome 18"/>
</dbReference>
<dbReference type="Gene3D" id="2.60.120.10">
    <property type="entry name" value="Jelly Rolls"/>
    <property type="match status" value="1"/>
</dbReference>
<feature type="domain" description="Cupin type-1" evidence="2">
    <location>
        <begin position="2"/>
        <end position="68"/>
    </location>
</feature>
<dbReference type="SUPFAM" id="SSF51182">
    <property type="entry name" value="RmlC-like cupins"/>
    <property type="match status" value="1"/>
</dbReference>
<gene>
    <name evidence="3" type="ORF">SAY87_023790</name>
</gene>
<dbReference type="AlphaFoldDB" id="A0AAN7L1T6"/>
<dbReference type="EMBL" id="JAXIOK010000003">
    <property type="protein sequence ID" value="KAK4775829.1"/>
    <property type="molecule type" value="Genomic_DNA"/>
</dbReference>
<evidence type="ECO:0000256" key="1">
    <source>
        <dbReference type="ARBA" id="ARBA00022729"/>
    </source>
</evidence>
<organism evidence="3 4">
    <name type="scientific">Trapa incisa</name>
    <dbReference type="NCBI Taxonomy" id="236973"/>
    <lineage>
        <taxon>Eukaryota</taxon>
        <taxon>Viridiplantae</taxon>
        <taxon>Streptophyta</taxon>
        <taxon>Embryophyta</taxon>
        <taxon>Tracheophyta</taxon>
        <taxon>Spermatophyta</taxon>
        <taxon>Magnoliopsida</taxon>
        <taxon>eudicotyledons</taxon>
        <taxon>Gunneridae</taxon>
        <taxon>Pentapetalae</taxon>
        <taxon>rosids</taxon>
        <taxon>malvids</taxon>
        <taxon>Myrtales</taxon>
        <taxon>Lythraceae</taxon>
        <taxon>Trapa</taxon>
    </lineage>
</organism>
<evidence type="ECO:0000259" key="2">
    <source>
        <dbReference type="Pfam" id="PF00190"/>
    </source>
</evidence>
<dbReference type="PANTHER" id="PTHR31238">
    <property type="entry name" value="GERMIN-LIKE PROTEIN SUBFAMILY 3 MEMBER 3"/>
    <property type="match status" value="1"/>
</dbReference>
<keyword evidence="4" id="KW-1185">Reference proteome</keyword>
<proteinExistence type="predicted"/>
<reference evidence="3 4" key="1">
    <citation type="journal article" date="2023" name="Hortic Res">
        <title>Pangenome of water caltrop reveals structural variations and asymmetric subgenome divergence after allopolyploidization.</title>
        <authorList>
            <person name="Zhang X."/>
            <person name="Chen Y."/>
            <person name="Wang L."/>
            <person name="Yuan Y."/>
            <person name="Fang M."/>
            <person name="Shi L."/>
            <person name="Lu R."/>
            <person name="Comes H.P."/>
            <person name="Ma Y."/>
            <person name="Chen Y."/>
            <person name="Huang G."/>
            <person name="Zhou Y."/>
            <person name="Zheng Z."/>
            <person name="Qiu Y."/>
        </authorList>
    </citation>
    <scope>NUCLEOTIDE SEQUENCE [LARGE SCALE GENOMIC DNA]</scope>
    <source>
        <tissue evidence="3">Roots</tissue>
    </source>
</reference>
<dbReference type="InterPro" id="IPR014710">
    <property type="entry name" value="RmlC-like_jellyroll"/>
</dbReference>
<evidence type="ECO:0000313" key="4">
    <source>
        <dbReference type="Proteomes" id="UP001345219"/>
    </source>
</evidence>
<protein>
    <recommendedName>
        <fullName evidence="2">Cupin type-1 domain-containing protein</fullName>
    </recommendedName>
</protein>
<evidence type="ECO:0000313" key="3">
    <source>
        <dbReference type="EMBL" id="KAK4775829.1"/>
    </source>
</evidence>
<dbReference type="InterPro" id="IPR011051">
    <property type="entry name" value="RmlC_Cupin_sf"/>
</dbReference>
<dbReference type="Pfam" id="PF00190">
    <property type="entry name" value="Cupin_1"/>
    <property type="match status" value="1"/>
</dbReference>
<dbReference type="InterPro" id="IPR006045">
    <property type="entry name" value="Cupin_1"/>
</dbReference>